<feature type="compositionally biased region" description="Polar residues" evidence="1">
    <location>
        <begin position="108"/>
        <end position="117"/>
    </location>
</feature>
<evidence type="ECO:0000313" key="3">
    <source>
        <dbReference type="Proteomes" id="UP001432180"/>
    </source>
</evidence>
<proteinExistence type="predicted"/>
<evidence type="ECO:0000256" key="1">
    <source>
        <dbReference type="SAM" id="MobiDB-lite"/>
    </source>
</evidence>
<gene>
    <name evidence="2" type="ORF">Thiowin_01041</name>
</gene>
<evidence type="ECO:0000313" key="2">
    <source>
        <dbReference type="EMBL" id="WPL16096.1"/>
    </source>
</evidence>
<feature type="region of interest" description="Disordered" evidence="1">
    <location>
        <begin position="1"/>
        <end position="27"/>
    </location>
</feature>
<sequence>MQEENRNYGGSIPHTDPSRPLAPPSSPWVRASRVFPVAANHHHAIASPTPPGRSTKLLPCAAATNASPGTNSLGLAQADALIGLRYQVSTEEELALRSQRLDVLIIEQGQSPETTSRPADDSPDGLEDLTKHNLLSFKAADAPFSAWFAEELLSHSVTYRKVASLRALGKRQSGKDQPLEEPKEGYRLLPAEDFRCYAIATRFPRQLVKQPRPGSCQKTEKAGIYHLRFGTRDLRLVVINQLERHPRNAPWGLFATDETQWRAAYANYRSHSDIGIHLHNLIGYFRLGEGHMAYTQEDMHRDAREWLKGALSELDPEEVLQCYAPEDRLKGLDPEDRLKGLDPEDRLRGLDPATIEAWLAKQRWDH</sequence>
<reference evidence="2 3" key="1">
    <citation type="journal article" date="2023" name="Microorganisms">
        <title>Thiorhodovibrio frisius and Trv. litoralis spp. nov., Two Novel Members from a Clade of Fastidious Purple Sulfur Bacteria That Exhibit Unique Red-Shifted Light-Harvesting Capabilities.</title>
        <authorList>
            <person name="Methner A."/>
            <person name="Kuzyk S.B."/>
            <person name="Petersen J."/>
            <person name="Bauer S."/>
            <person name="Brinkmann H."/>
            <person name="Sichau K."/>
            <person name="Wanner G."/>
            <person name="Wolf J."/>
            <person name="Neumann-Schaal M."/>
            <person name="Henke P."/>
            <person name="Tank M."/>
            <person name="Sproer C."/>
            <person name="Bunk B."/>
            <person name="Overmann J."/>
        </authorList>
    </citation>
    <scope>NUCLEOTIDE SEQUENCE [LARGE SCALE GENOMIC DNA]</scope>
    <source>
        <strain evidence="2 3">DSM 6702</strain>
    </source>
</reference>
<keyword evidence="3" id="KW-1185">Reference proteome</keyword>
<organism evidence="2 3">
    <name type="scientific">Thiorhodovibrio winogradskyi</name>
    <dbReference type="NCBI Taxonomy" id="77007"/>
    <lineage>
        <taxon>Bacteria</taxon>
        <taxon>Pseudomonadati</taxon>
        <taxon>Pseudomonadota</taxon>
        <taxon>Gammaproteobacteria</taxon>
        <taxon>Chromatiales</taxon>
        <taxon>Chromatiaceae</taxon>
        <taxon>Thiorhodovibrio</taxon>
    </lineage>
</organism>
<protein>
    <submittedName>
        <fullName evidence="2">Uncharacterized protein</fullName>
    </submittedName>
</protein>
<dbReference type="Proteomes" id="UP001432180">
    <property type="component" value="Chromosome"/>
</dbReference>
<feature type="region of interest" description="Disordered" evidence="1">
    <location>
        <begin position="107"/>
        <end position="126"/>
    </location>
</feature>
<name>A0ABZ0S792_9GAMM</name>
<accession>A0ABZ0S792</accession>
<dbReference type="EMBL" id="CP121472">
    <property type="protein sequence ID" value="WPL16096.1"/>
    <property type="molecule type" value="Genomic_DNA"/>
</dbReference>